<dbReference type="Pfam" id="PF00170">
    <property type="entry name" value="bZIP_1"/>
    <property type="match status" value="1"/>
</dbReference>
<dbReference type="EMBL" id="KI394767">
    <property type="protein sequence ID" value="ERN01458.1"/>
    <property type="molecule type" value="Genomic_DNA"/>
</dbReference>
<dbReference type="SMART" id="SM00338">
    <property type="entry name" value="BRLZ"/>
    <property type="match status" value="1"/>
</dbReference>
<gene>
    <name evidence="11" type="ORF">AMTR_s00002p00268140</name>
</gene>
<dbReference type="GO" id="GO:0003700">
    <property type="term" value="F:DNA-binding transcription factor activity"/>
    <property type="evidence" value="ECO:0007669"/>
    <property type="project" value="InterPro"/>
</dbReference>
<dbReference type="PANTHER" id="PTHR46408">
    <property type="entry name" value="BASIC LEUCINE ZIPPER 63"/>
    <property type="match status" value="1"/>
</dbReference>
<dbReference type="CDD" id="cd14702">
    <property type="entry name" value="bZIP_plant_GBF1"/>
    <property type="match status" value="1"/>
</dbReference>
<evidence type="ECO:0000256" key="2">
    <source>
        <dbReference type="ARBA" id="ARBA00022737"/>
    </source>
</evidence>
<comment type="subcellular location">
    <subcellularLocation>
        <location evidence="1">Nucleus</location>
    </subcellularLocation>
</comment>
<evidence type="ECO:0000256" key="9">
    <source>
        <dbReference type="SAM" id="MobiDB-lite"/>
    </source>
</evidence>
<evidence type="ECO:0000256" key="8">
    <source>
        <dbReference type="SAM" id="Coils"/>
    </source>
</evidence>
<feature type="region of interest" description="Disordered" evidence="9">
    <location>
        <begin position="178"/>
        <end position="210"/>
    </location>
</feature>
<dbReference type="InterPro" id="IPR045314">
    <property type="entry name" value="bZIP_plant_GBF1"/>
</dbReference>
<dbReference type="eggNOG" id="KOG4197">
    <property type="taxonomic scope" value="Eukaryota"/>
</dbReference>
<dbReference type="STRING" id="13333.W1P0J4"/>
<dbReference type="InterPro" id="IPR011990">
    <property type="entry name" value="TPR-like_helical_dom_sf"/>
</dbReference>
<dbReference type="GO" id="GO:0003677">
    <property type="term" value="F:DNA binding"/>
    <property type="evidence" value="ECO:0007669"/>
    <property type="project" value="UniProtKB-KW"/>
</dbReference>
<evidence type="ECO:0000256" key="3">
    <source>
        <dbReference type="ARBA" id="ARBA00023015"/>
    </source>
</evidence>
<dbReference type="PROSITE" id="PS00036">
    <property type="entry name" value="BZIP_BASIC"/>
    <property type="match status" value="1"/>
</dbReference>
<keyword evidence="5" id="KW-0804">Transcription</keyword>
<feature type="compositionally biased region" description="Acidic residues" evidence="9">
    <location>
        <begin position="193"/>
        <end position="206"/>
    </location>
</feature>
<dbReference type="AlphaFoldDB" id="W1P0J4"/>
<dbReference type="InterPro" id="IPR046347">
    <property type="entry name" value="bZIP_sf"/>
</dbReference>
<keyword evidence="2" id="KW-0677">Repeat</keyword>
<organism evidence="11 12">
    <name type="scientific">Amborella trichopoda</name>
    <dbReference type="NCBI Taxonomy" id="13333"/>
    <lineage>
        <taxon>Eukaryota</taxon>
        <taxon>Viridiplantae</taxon>
        <taxon>Streptophyta</taxon>
        <taxon>Embryophyta</taxon>
        <taxon>Tracheophyta</taxon>
        <taxon>Spermatophyta</taxon>
        <taxon>Magnoliopsida</taxon>
        <taxon>Amborellales</taxon>
        <taxon>Amborellaceae</taxon>
        <taxon>Amborella</taxon>
    </lineage>
</organism>
<dbReference type="NCBIfam" id="TIGR00756">
    <property type="entry name" value="PPR"/>
    <property type="match status" value="3"/>
</dbReference>
<keyword evidence="6" id="KW-0539">Nucleus</keyword>
<evidence type="ECO:0000256" key="6">
    <source>
        <dbReference type="ARBA" id="ARBA00023242"/>
    </source>
</evidence>
<dbReference type="Gramene" id="ERN01458">
    <property type="protein sequence ID" value="ERN01458"/>
    <property type="gene ID" value="AMTR_s00002p00268140"/>
</dbReference>
<keyword evidence="12" id="KW-1185">Reference proteome</keyword>
<reference evidence="12" key="1">
    <citation type="journal article" date="2013" name="Science">
        <title>The Amborella genome and the evolution of flowering plants.</title>
        <authorList>
            <consortium name="Amborella Genome Project"/>
        </authorList>
    </citation>
    <scope>NUCLEOTIDE SEQUENCE [LARGE SCALE GENOMIC DNA]</scope>
</reference>
<keyword evidence="8" id="KW-0175">Coiled coil</keyword>
<dbReference type="GO" id="GO:0005634">
    <property type="term" value="C:nucleus"/>
    <property type="evidence" value="ECO:0007669"/>
    <property type="project" value="UniProtKB-SubCell"/>
</dbReference>
<feature type="repeat" description="PPR" evidence="7">
    <location>
        <begin position="482"/>
        <end position="516"/>
    </location>
</feature>
<sequence length="647" mass="72107">MDNKVFSVEDIAETYWNPHSPPLTNEEEAEKIRVSNMNRSASEWAFQRFLEEASATSSSHNNKRQEDEVVEIENPPPLLNEAQSNENPIPMGSQDHQAILKQRLDLLCAAVALTRSSAIKSQDCPLLAESGVQGSDAPQLGFLSSGKGHVYNFPRTQDQSVAGPIGIPALPAVTKNVGAQVRATTSGSSREQSDDDDVEVDTELNEPVDPSDVKRVRRMISNRESARRSRRRKQAHLSELETQVAQLRVENSSLLKRLSDISQKYNEAAVDNRILKADVETLRAKVKMAEDSVKRVTGGGAFALTMSDISGISAQFSPSDASSVGAAVPVQDDVKHFFQPTDIHDHQRLSNGLMDMGLNGGEEAHSAMVGKMGRTPSLQRVASLEHLQKRIRGGPSSACGPIPWDASWDAEPSNKAEGNNKFPQFPVFKTLKQCTQVHAYMIITGLILNPQNPKKLLLFLTDPDHGNLHYARLVFRRISNPSLFLWNTFIKGCYKNHAAREAIDLYREMRRSNMSLDMHTFQFLFKACARAVAEREGMEIHGNFIKLISVTDVFVDNSLIHMYCSFGRVELARKVFELMGFKNVVSWTCILNGYAKLGLMDDALRVFDEMPDKNVVSWASMVAGYAQCGRGQEAVRWLNETYYHIIL</sequence>
<dbReference type="InterPro" id="IPR020983">
    <property type="entry name" value="Basic_leucine-zipper_C"/>
</dbReference>
<dbReference type="PROSITE" id="PS51375">
    <property type="entry name" value="PPR"/>
    <property type="match status" value="2"/>
</dbReference>
<evidence type="ECO:0000256" key="5">
    <source>
        <dbReference type="ARBA" id="ARBA00023163"/>
    </source>
</evidence>
<feature type="coiled-coil region" evidence="8">
    <location>
        <begin position="223"/>
        <end position="292"/>
    </location>
</feature>
<evidence type="ECO:0000256" key="4">
    <source>
        <dbReference type="ARBA" id="ARBA00023125"/>
    </source>
</evidence>
<dbReference type="Pfam" id="PF01535">
    <property type="entry name" value="PPR"/>
    <property type="match status" value="2"/>
</dbReference>
<name>W1P0J4_AMBTC</name>
<evidence type="ECO:0000256" key="1">
    <source>
        <dbReference type="ARBA" id="ARBA00004123"/>
    </source>
</evidence>
<dbReference type="InterPro" id="IPR004827">
    <property type="entry name" value="bZIP"/>
</dbReference>
<feature type="domain" description="BZIP" evidence="10">
    <location>
        <begin position="212"/>
        <end position="267"/>
    </location>
</feature>
<dbReference type="HOGENOM" id="CLU_423562_0_0_1"/>
<protein>
    <recommendedName>
        <fullName evidence="10">BZIP domain-containing protein</fullName>
    </recommendedName>
</protein>
<dbReference type="InterPro" id="IPR002885">
    <property type="entry name" value="PPR_rpt"/>
</dbReference>
<feature type="repeat" description="PPR" evidence="7">
    <location>
        <begin position="583"/>
        <end position="617"/>
    </location>
</feature>
<evidence type="ECO:0000256" key="7">
    <source>
        <dbReference type="PROSITE-ProRule" id="PRU00708"/>
    </source>
</evidence>
<dbReference type="PANTHER" id="PTHR46408:SF10">
    <property type="entry name" value="BASIC LEUCINE ZIPPER 63"/>
    <property type="match status" value="1"/>
</dbReference>
<dbReference type="FunFam" id="1.20.5.170:FF:000020">
    <property type="entry name" value="BZIP transcription factor"/>
    <property type="match status" value="1"/>
</dbReference>
<dbReference type="Gene3D" id="1.20.5.170">
    <property type="match status" value="1"/>
</dbReference>
<evidence type="ECO:0000313" key="12">
    <source>
        <dbReference type="Proteomes" id="UP000017836"/>
    </source>
</evidence>
<dbReference type="PROSITE" id="PS50217">
    <property type="entry name" value="BZIP"/>
    <property type="match status" value="1"/>
</dbReference>
<dbReference type="SUPFAM" id="SSF57959">
    <property type="entry name" value="Leucine zipper domain"/>
    <property type="match status" value="1"/>
</dbReference>
<dbReference type="Pfam" id="PF12498">
    <property type="entry name" value="bZIP_C"/>
    <property type="match status" value="1"/>
</dbReference>
<dbReference type="Gene3D" id="1.25.40.10">
    <property type="entry name" value="Tetratricopeptide repeat domain"/>
    <property type="match status" value="2"/>
</dbReference>
<dbReference type="Proteomes" id="UP000017836">
    <property type="component" value="Unassembled WGS sequence"/>
</dbReference>
<proteinExistence type="predicted"/>
<keyword evidence="3" id="KW-0805">Transcription regulation</keyword>
<evidence type="ECO:0000259" key="10">
    <source>
        <dbReference type="PROSITE" id="PS50217"/>
    </source>
</evidence>
<dbReference type="Pfam" id="PF13041">
    <property type="entry name" value="PPR_2"/>
    <property type="match status" value="2"/>
</dbReference>
<accession>W1P0J4</accession>
<keyword evidence="4" id="KW-0238">DNA-binding</keyword>
<evidence type="ECO:0000313" key="11">
    <source>
        <dbReference type="EMBL" id="ERN01458.1"/>
    </source>
</evidence>